<dbReference type="Pfam" id="PF01535">
    <property type="entry name" value="PPR"/>
    <property type="match status" value="2"/>
</dbReference>
<sequence>MYAKNGFLEKAIDIFEKMGHKDIKCWTVMISSYGVHGQAKRAITLFDRMEKEGFEPNEVMFLAVLNSCSHGGLVAEGVGFFKRMVRVYELRPRIEHYGCVIDLLGRAGLLEEAYGVIKGLPVERDASAWRALLGACRVYGDVELAERVKGELEEIGEECPSDSIAVYGAYAVAGMLPYCGDVLERRVKEMDRGKKEAGCSTIELDLMF</sequence>
<dbReference type="PROSITE" id="PS51375">
    <property type="entry name" value="PPR"/>
    <property type="match status" value="1"/>
</dbReference>
<dbReference type="GO" id="GO:0009451">
    <property type="term" value="P:RNA modification"/>
    <property type="evidence" value="ECO:0007669"/>
    <property type="project" value="InterPro"/>
</dbReference>
<keyword evidence="4" id="KW-1185">Reference proteome</keyword>
<keyword evidence="1" id="KW-0677">Repeat</keyword>
<dbReference type="EMBL" id="BMAC01000785">
    <property type="protein sequence ID" value="GFQ02938.1"/>
    <property type="molecule type" value="Genomic_DNA"/>
</dbReference>
<proteinExistence type="predicted"/>
<evidence type="ECO:0000256" key="2">
    <source>
        <dbReference type="PROSITE-ProRule" id="PRU00708"/>
    </source>
</evidence>
<evidence type="ECO:0000313" key="4">
    <source>
        <dbReference type="Proteomes" id="UP000653305"/>
    </source>
</evidence>
<dbReference type="OrthoDB" id="635740at2759"/>
<accession>A0A830CQW7</accession>
<comment type="caution">
    <text evidence="3">The sequence shown here is derived from an EMBL/GenBank/DDBJ whole genome shotgun (WGS) entry which is preliminary data.</text>
</comment>
<reference evidence="3" key="1">
    <citation type="submission" date="2020-07" db="EMBL/GenBank/DDBJ databases">
        <title>Ethylene signaling mediates host invasion by parasitic plants.</title>
        <authorList>
            <person name="Yoshida S."/>
        </authorList>
    </citation>
    <scope>NUCLEOTIDE SEQUENCE</scope>
    <source>
        <strain evidence="3">Okayama</strain>
    </source>
</reference>
<organism evidence="3 4">
    <name type="scientific">Phtheirospermum japonicum</name>
    <dbReference type="NCBI Taxonomy" id="374723"/>
    <lineage>
        <taxon>Eukaryota</taxon>
        <taxon>Viridiplantae</taxon>
        <taxon>Streptophyta</taxon>
        <taxon>Embryophyta</taxon>
        <taxon>Tracheophyta</taxon>
        <taxon>Spermatophyta</taxon>
        <taxon>Magnoliopsida</taxon>
        <taxon>eudicotyledons</taxon>
        <taxon>Gunneridae</taxon>
        <taxon>Pentapetalae</taxon>
        <taxon>asterids</taxon>
        <taxon>lamiids</taxon>
        <taxon>Lamiales</taxon>
        <taxon>Orobanchaceae</taxon>
        <taxon>Orobanchaceae incertae sedis</taxon>
        <taxon>Phtheirospermum</taxon>
    </lineage>
</organism>
<dbReference type="Gene3D" id="1.25.40.10">
    <property type="entry name" value="Tetratricopeptide repeat domain"/>
    <property type="match status" value="1"/>
</dbReference>
<gene>
    <name evidence="3" type="ORF">PHJA_002437600</name>
</gene>
<dbReference type="Proteomes" id="UP000653305">
    <property type="component" value="Unassembled WGS sequence"/>
</dbReference>
<evidence type="ECO:0000313" key="3">
    <source>
        <dbReference type="EMBL" id="GFQ02938.1"/>
    </source>
</evidence>
<dbReference type="InterPro" id="IPR011990">
    <property type="entry name" value="TPR-like_helical_dom_sf"/>
</dbReference>
<dbReference type="PANTHER" id="PTHR47926:SF490">
    <property type="entry name" value="REPEAT-LIKE SUPERFAMILY PROTEIN, PUTATIVE-RELATED"/>
    <property type="match status" value="1"/>
</dbReference>
<protein>
    <submittedName>
        <fullName evidence="3">Pentatricopeptide repeat-containing protein at1g26900 mitochondrial</fullName>
    </submittedName>
</protein>
<dbReference type="PANTHER" id="PTHR47926">
    <property type="entry name" value="PENTATRICOPEPTIDE REPEAT-CONTAINING PROTEIN"/>
    <property type="match status" value="1"/>
</dbReference>
<dbReference type="AlphaFoldDB" id="A0A830CQW7"/>
<dbReference type="FunFam" id="1.25.40.10:FF:000090">
    <property type="entry name" value="Pentatricopeptide repeat-containing protein, chloroplastic"/>
    <property type="match status" value="1"/>
</dbReference>
<feature type="repeat" description="PPR" evidence="2">
    <location>
        <begin position="22"/>
        <end position="56"/>
    </location>
</feature>
<evidence type="ECO:0000256" key="1">
    <source>
        <dbReference type="ARBA" id="ARBA00022737"/>
    </source>
</evidence>
<name>A0A830CQW7_9LAMI</name>
<dbReference type="InterPro" id="IPR046960">
    <property type="entry name" value="PPR_At4g14850-like_plant"/>
</dbReference>
<dbReference type="Pfam" id="PF13041">
    <property type="entry name" value="PPR_2"/>
    <property type="match status" value="1"/>
</dbReference>
<dbReference type="NCBIfam" id="TIGR00756">
    <property type="entry name" value="PPR"/>
    <property type="match status" value="1"/>
</dbReference>
<dbReference type="GO" id="GO:0003723">
    <property type="term" value="F:RNA binding"/>
    <property type="evidence" value="ECO:0007669"/>
    <property type="project" value="InterPro"/>
</dbReference>
<dbReference type="InterPro" id="IPR002885">
    <property type="entry name" value="PPR_rpt"/>
</dbReference>